<evidence type="ECO:0000313" key="7">
    <source>
        <dbReference type="EMBL" id="QHU22603.1"/>
    </source>
</evidence>
<dbReference type="Pfam" id="PF01653">
    <property type="entry name" value="DNA_ligase_aden"/>
    <property type="match status" value="1"/>
</dbReference>
<dbReference type="InterPro" id="IPR013839">
    <property type="entry name" value="DNAligase_adenylation"/>
</dbReference>
<reference evidence="7" key="1">
    <citation type="journal article" date="2020" name="Nature">
        <title>Giant virus diversity and host interactions through global metagenomics.</title>
        <authorList>
            <person name="Schulz F."/>
            <person name="Roux S."/>
            <person name="Paez-Espino D."/>
            <person name="Jungbluth S."/>
            <person name="Walsh D.A."/>
            <person name="Denef V.J."/>
            <person name="McMahon K.D."/>
            <person name="Konstantinidis K.T."/>
            <person name="Eloe-Fadrosh E.A."/>
            <person name="Kyrpides N.C."/>
            <person name="Woyke T."/>
        </authorList>
    </citation>
    <scope>NUCLEOTIDE SEQUENCE</scope>
    <source>
        <strain evidence="7">GVMAG-S-ERX555907-102</strain>
    </source>
</reference>
<dbReference type="InterPro" id="IPR036420">
    <property type="entry name" value="BRCT_dom_sf"/>
</dbReference>
<keyword evidence="2" id="KW-0436">Ligase</keyword>
<evidence type="ECO:0000256" key="4">
    <source>
        <dbReference type="ARBA" id="ARBA00023027"/>
    </source>
</evidence>
<organism evidence="7">
    <name type="scientific">viral metagenome</name>
    <dbReference type="NCBI Taxonomy" id="1070528"/>
    <lineage>
        <taxon>unclassified sequences</taxon>
        <taxon>metagenomes</taxon>
        <taxon>organismal metagenomes</taxon>
    </lineage>
</organism>
<dbReference type="Gene3D" id="3.30.470.30">
    <property type="entry name" value="DNA ligase/mRNA capping enzyme"/>
    <property type="match status" value="1"/>
</dbReference>
<name>A0A6C0KZA3_9ZZZZ</name>
<dbReference type="InterPro" id="IPR012340">
    <property type="entry name" value="NA-bd_OB-fold"/>
</dbReference>
<dbReference type="EC" id="6.5.1.2" evidence="1"/>
<dbReference type="EMBL" id="MN741013">
    <property type="protein sequence ID" value="QHU22603.1"/>
    <property type="molecule type" value="Genomic_DNA"/>
</dbReference>
<comment type="catalytic activity">
    <reaction evidence="5">
        <text>NAD(+) + (deoxyribonucleotide)n-3'-hydroxyl + 5'-phospho-(deoxyribonucleotide)m = (deoxyribonucleotide)n+m + AMP + beta-nicotinamide D-nucleotide.</text>
        <dbReference type="EC" id="6.5.1.2"/>
    </reaction>
</comment>
<proteinExistence type="predicted"/>
<dbReference type="AlphaFoldDB" id="A0A6C0KZA3"/>
<dbReference type="SMART" id="SM00532">
    <property type="entry name" value="LIGANc"/>
    <property type="match status" value="1"/>
</dbReference>
<evidence type="ECO:0000256" key="2">
    <source>
        <dbReference type="ARBA" id="ARBA00022598"/>
    </source>
</evidence>
<evidence type="ECO:0000256" key="3">
    <source>
        <dbReference type="ARBA" id="ARBA00022705"/>
    </source>
</evidence>
<dbReference type="GO" id="GO:0003911">
    <property type="term" value="F:DNA ligase (NAD+) activity"/>
    <property type="evidence" value="ECO:0007669"/>
    <property type="project" value="InterPro"/>
</dbReference>
<dbReference type="SUPFAM" id="SSF56091">
    <property type="entry name" value="DNA ligase/mRNA capping enzyme, catalytic domain"/>
    <property type="match status" value="1"/>
</dbReference>
<keyword evidence="3" id="KW-0235">DNA replication</keyword>
<accession>A0A6C0KZA3</accession>
<keyword evidence="4" id="KW-0520">NAD</keyword>
<dbReference type="InterPro" id="IPR013840">
    <property type="entry name" value="DNAligase_N"/>
</dbReference>
<feature type="domain" description="NAD-dependent DNA ligase N-terminal" evidence="6">
    <location>
        <begin position="41"/>
        <end position="448"/>
    </location>
</feature>
<dbReference type="SUPFAM" id="SSF50249">
    <property type="entry name" value="Nucleic acid-binding proteins"/>
    <property type="match status" value="1"/>
</dbReference>
<evidence type="ECO:0000256" key="1">
    <source>
        <dbReference type="ARBA" id="ARBA00012722"/>
    </source>
</evidence>
<dbReference type="Gene3D" id="2.40.50.140">
    <property type="entry name" value="Nucleic acid-binding proteins"/>
    <property type="match status" value="1"/>
</dbReference>
<sequence length="741" mass="83783">MAAVTESQCSTIAQFIISEVSKLNCQSEVECKIEIQNYLQLLKKQYNENILKKCLTQVVSSIDDKYYNDGISPWSDQHYDHFIEYLKSYSYLENAQIVQDIVNDAKIGAPVNVAAGEGRGGNVGNAVKLPYFMGSMNKYKTIAEIKNWARKFRGPYTLSAKLDGVSAMYYRGKLYTRGNGSYGRDISYLIPFLKQKLPDADFEFGLRGELIIRKSVFVEKYSSTFANSRNLVCGLLNRVYSKENEQFYGDMDFIVYDVYYHNPLQFCNKIKIVNGSGSQMVVYEDKIDPVNLNRLDLLDSILKKWKTNYDYEIDGIIVTSDKPCIHSEHSNPDFAFAYKNNIIGVEMKQAVVDKVLWNVSKDNYLKPKIKLIQKVECDGSQIEYVTGFNAKYILQNSIQHGTVVKIGLSGNVIPHIFEIVGEEVSGDGGIWEDLAHPVTQKLLENIDCAQDSYIWNKTKVDLVSTTIDNPACVIKKNMVFFNSFEIKCGLQETTLINLYKSLGIYKLEDVLSLPLEQWEQVEKVGTKKGGKIVSALKSALDWNVIKIKSAGGLAQSSEDYFMNCLLGLQCFPRGFGKKKLDSHIKYVKQVCDKKFPKLYDLSYFGRIEKMFANNLEEYKTPQVTSDSIELFCQGYSKFINSYHNIQNKTTTIELPSLKTLLGNMTLHQGGVAKASSGKGNIVFSGVRDKETESNYINKGYEISDSVNSQTKFLVVKDKNTKSTKMKKAEALGVEIISLNEL</sequence>
<evidence type="ECO:0000256" key="5">
    <source>
        <dbReference type="ARBA" id="ARBA00034005"/>
    </source>
</evidence>
<protein>
    <recommendedName>
        <fullName evidence="1">DNA ligase (NAD(+))</fullName>
        <ecNumber evidence="1">6.5.1.2</ecNumber>
    </recommendedName>
</protein>
<dbReference type="Gene3D" id="3.40.50.10190">
    <property type="entry name" value="BRCT domain"/>
    <property type="match status" value="1"/>
</dbReference>
<evidence type="ECO:0000259" key="6">
    <source>
        <dbReference type="SMART" id="SM00532"/>
    </source>
</evidence>